<organism evidence="4 5">
    <name type="scientific">Coniophora puteana (strain RWD-64-598)</name>
    <name type="common">Brown rot fungus</name>
    <dbReference type="NCBI Taxonomy" id="741705"/>
    <lineage>
        <taxon>Eukaryota</taxon>
        <taxon>Fungi</taxon>
        <taxon>Dikarya</taxon>
        <taxon>Basidiomycota</taxon>
        <taxon>Agaricomycotina</taxon>
        <taxon>Agaricomycetes</taxon>
        <taxon>Agaricomycetidae</taxon>
        <taxon>Boletales</taxon>
        <taxon>Coniophorineae</taxon>
        <taxon>Coniophoraceae</taxon>
        <taxon>Coniophora</taxon>
    </lineage>
</organism>
<feature type="region of interest" description="Disordered" evidence="1">
    <location>
        <begin position="312"/>
        <end position="351"/>
    </location>
</feature>
<feature type="signal peptide" evidence="3">
    <location>
        <begin position="1"/>
        <end position="25"/>
    </location>
</feature>
<dbReference type="KEGG" id="cput:CONPUDRAFT_86804"/>
<proteinExistence type="predicted"/>
<sequence length="360" mass="36933">MRTKLKPTLLLYVSLILACVAIVDANSFDTHRRDHRLIKMRAPAEFARGLLGLGDNNPTSSSSADSASASPSSSASATDSAASSSASSSVASASGSQSLTGTSSAASTTGSTGPLGSLVDGLLPTVSSASTTASSTSASTTSTASSTPQPTSAPHTSATPVQITSNSNGYVVTITSDPAAPSPTTNNDSSQGAAATITHATWISIGAVFGGIIGVAVIWTIFRKWKFRKSREFDDRMAPIDWLPPDDNSHRDSGLPGSSRRYSNASSFHSGNANEDSVHGHGGYASAQHPIPDHDFTAGAAHLAPIGGYADLARGASPQPQMHDLHRGVSMSRPMPTASPAPSYHPGYDQYGMPVHHGGY</sequence>
<dbReference type="RefSeq" id="XP_007763491.1">
    <property type="nucleotide sequence ID" value="XM_007765301.1"/>
</dbReference>
<evidence type="ECO:0000313" key="5">
    <source>
        <dbReference type="Proteomes" id="UP000053558"/>
    </source>
</evidence>
<dbReference type="AlphaFoldDB" id="A0A5M3N6H6"/>
<feature type="compositionally biased region" description="Polar residues" evidence="1">
    <location>
        <begin position="260"/>
        <end position="275"/>
    </location>
</feature>
<evidence type="ECO:0000256" key="3">
    <source>
        <dbReference type="SAM" id="SignalP"/>
    </source>
</evidence>
<protein>
    <recommendedName>
        <fullName evidence="6">Mid2 domain-containing protein</fullName>
    </recommendedName>
</protein>
<feature type="region of interest" description="Disordered" evidence="1">
    <location>
        <begin position="172"/>
        <end position="191"/>
    </location>
</feature>
<comment type="caution">
    <text evidence="4">The sequence shown here is derived from an EMBL/GenBank/DDBJ whole genome shotgun (WGS) entry which is preliminary data.</text>
</comment>
<keyword evidence="5" id="KW-1185">Reference proteome</keyword>
<evidence type="ECO:0000313" key="4">
    <source>
        <dbReference type="EMBL" id="EIW86868.1"/>
    </source>
</evidence>
<dbReference type="EMBL" id="JH711573">
    <property type="protein sequence ID" value="EIW86868.1"/>
    <property type="molecule type" value="Genomic_DNA"/>
</dbReference>
<keyword evidence="3" id="KW-0732">Signal</keyword>
<evidence type="ECO:0008006" key="6">
    <source>
        <dbReference type="Google" id="ProtNLM"/>
    </source>
</evidence>
<keyword evidence="2" id="KW-0472">Membrane</keyword>
<feature type="transmembrane region" description="Helical" evidence="2">
    <location>
        <begin position="200"/>
        <end position="222"/>
    </location>
</feature>
<feature type="region of interest" description="Disordered" evidence="1">
    <location>
        <begin position="51"/>
        <end position="163"/>
    </location>
</feature>
<keyword evidence="2" id="KW-1133">Transmembrane helix</keyword>
<gene>
    <name evidence="4" type="ORF">CONPUDRAFT_86804</name>
</gene>
<reference evidence="5" key="1">
    <citation type="journal article" date="2012" name="Science">
        <title>The Paleozoic origin of enzymatic lignin decomposition reconstructed from 31 fungal genomes.</title>
        <authorList>
            <person name="Floudas D."/>
            <person name="Binder M."/>
            <person name="Riley R."/>
            <person name="Barry K."/>
            <person name="Blanchette R.A."/>
            <person name="Henrissat B."/>
            <person name="Martinez A.T."/>
            <person name="Otillar R."/>
            <person name="Spatafora J.W."/>
            <person name="Yadav J.S."/>
            <person name="Aerts A."/>
            <person name="Benoit I."/>
            <person name="Boyd A."/>
            <person name="Carlson A."/>
            <person name="Copeland A."/>
            <person name="Coutinho P.M."/>
            <person name="de Vries R.P."/>
            <person name="Ferreira P."/>
            <person name="Findley K."/>
            <person name="Foster B."/>
            <person name="Gaskell J."/>
            <person name="Glotzer D."/>
            <person name="Gorecki P."/>
            <person name="Heitman J."/>
            <person name="Hesse C."/>
            <person name="Hori C."/>
            <person name="Igarashi K."/>
            <person name="Jurgens J.A."/>
            <person name="Kallen N."/>
            <person name="Kersten P."/>
            <person name="Kohler A."/>
            <person name="Kuees U."/>
            <person name="Kumar T.K.A."/>
            <person name="Kuo A."/>
            <person name="LaButti K."/>
            <person name="Larrondo L.F."/>
            <person name="Lindquist E."/>
            <person name="Ling A."/>
            <person name="Lombard V."/>
            <person name="Lucas S."/>
            <person name="Lundell T."/>
            <person name="Martin R."/>
            <person name="McLaughlin D.J."/>
            <person name="Morgenstern I."/>
            <person name="Morin E."/>
            <person name="Murat C."/>
            <person name="Nagy L.G."/>
            <person name="Nolan M."/>
            <person name="Ohm R.A."/>
            <person name="Patyshakuliyeva A."/>
            <person name="Rokas A."/>
            <person name="Ruiz-Duenas F.J."/>
            <person name="Sabat G."/>
            <person name="Salamov A."/>
            <person name="Samejima M."/>
            <person name="Schmutz J."/>
            <person name="Slot J.C."/>
            <person name="St John F."/>
            <person name="Stenlid J."/>
            <person name="Sun H."/>
            <person name="Sun S."/>
            <person name="Syed K."/>
            <person name="Tsang A."/>
            <person name="Wiebenga A."/>
            <person name="Young D."/>
            <person name="Pisabarro A."/>
            <person name="Eastwood D.C."/>
            <person name="Martin F."/>
            <person name="Cullen D."/>
            <person name="Grigoriev I.V."/>
            <person name="Hibbett D.S."/>
        </authorList>
    </citation>
    <scope>NUCLEOTIDE SEQUENCE [LARGE SCALE GENOMIC DNA]</scope>
    <source>
        <strain evidence="5">RWD-64-598 SS2</strain>
    </source>
</reference>
<dbReference type="GeneID" id="19211142"/>
<accession>A0A5M3N6H6</accession>
<dbReference type="OMA" id="NPIPDHD"/>
<keyword evidence="2" id="KW-0812">Transmembrane</keyword>
<dbReference type="PROSITE" id="PS51257">
    <property type="entry name" value="PROKAR_LIPOPROTEIN"/>
    <property type="match status" value="1"/>
</dbReference>
<dbReference type="OrthoDB" id="3261505at2759"/>
<evidence type="ECO:0000256" key="1">
    <source>
        <dbReference type="SAM" id="MobiDB-lite"/>
    </source>
</evidence>
<name>A0A5M3N6H6_CONPW</name>
<feature type="chain" id="PRO_5024396331" description="Mid2 domain-containing protein" evidence="3">
    <location>
        <begin position="26"/>
        <end position="360"/>
    </location>
</feature>
<dbReference type="Proteomes" id="UP000053558">
    <property type="component" value="Unassembled WGS sequence"/>
</dbReference>
<evidence type="ECO:0000256" key="2">
    <source>
        <dbReference type="SAM" id="Phobius"/>
    </source>
</evidence>
<feature type="compositionally biased region" description="Low complexity" evidence="1">
    <location>
        <begin position="60"/>
        <end position="160"/>
    </location>
</feature>
<feature type="region of interest" description="Disordered" evidence="1">
    <location>
        <begin position="241"/>
        <end position="297"/>
    </location>
</feature>